<evidence type="ECO:0000259" key="2">
    <source>
        <dbReference type="Pfam" id="PF01895"/>
    </source>
</evidence>
<dbReference type="GO" id="GO:0030643">
    <property type="term" value="P:intracellular phosphate ion homeostasis"/>
    <property type="evidence" value="ECO:0007669"/>
    <property type="project" value="InterPro"/>
</dbReference>
<accession>A0A9X0QIC5</accession>
<dbReference type="EMBL" id="JACHEB010000012">
    <property type="protein sequence ID" value="MBB5330875.1"/>
    <property type="molecule type" value="Genomic_DNA"/>
</dbReference>
<comment type="similarity">
    <text evidence="1">Belongs to the PhoU family.</text>
</comment>
<evidence type="ECO:0000313" key="3">
    <source>
        <dbReference type="EMBL" id="MBB5330875.1"/>
    </source>
</evidence>
<feature type="domain" description="PhoU" evidence="2">
    <location>
        <begin position="14"/>
        <end position="101"/>
    </location>
</feature>
<dbReference type="GO" id="GO:0045936">
    <property type="term" value="P:negative regulation of phosphate metabolic process"/>
    <property type="evidence" value="ECO:0007669"/>
    <property type="project" value="InterPro"/>
</dbReference>
<reference evidence="3 4" key="1">
    <citation type="submission" date="2020-08" db="EMBL/GenBank/DDBJ databases">
        <title>Genomic Encyclopedia of Type Strains, Phase IV (KMG-V): Genome sequencing to study the core and pangenomes of soil and plant-associated prokaryotes.</title>
        <authorList>
            <person name="Whitman W."/>
        </authorList>
    </citation>
    <scope>NUCLEOTIDE SEQUENCE [LARGE SCALE GENOMIC DNA]</scope>
    <source>
        <strain evidence="3 4">X5P2</strain>
    </source>
</reference>
<dbReference type="Pfam" id="PF01895">
    <property type="entry name" value="PhoU"/>
    <property type="match status" value="1"/>
</dbReference>
<keyword evidence="4" id="KW-1185">Reference proteome</keyword>
<proteinExistence type="inferred from homology"/>
<dbReference type="Gene3D" id="1.20.58.220">
    <property type="entry name" value="Phosphate transport system protein phou homolog 2, domain 2"/>
    <property type="match status" value="1"/>
</dbReference>
<sequence>MELYQPINVLRVQLVEMSRLSQRALDYSIKGYQLGSPEFSRSVRTTERELEQHHQRIKDICRKLAARKVTDSADCRFVLIAMRLSSALRAISRAAIQIAQDTPSFFESSRMPKHAALCNLGDLVNSLVRLCIVALFKQEARYAETVLQSQAVWRRCEFVFESMHESDHQVTDEEDTFEPAIARSLGTVARQAHDMADAILFWLNESDRELFHANGHDTLNFLFVGSRIPAKTLPGLLPLSLAH</sequence>
<dbReference type="Proteomes" id="UP000535182">
    <property type="component" value="Unassembled WGS sequence"/>
</dbReference>
<evidence type="ECO:0000313" key="4">
    <source>
        <dbReference type="Proteomes" id="UP000535182"/>
    </source>
</evidence>
<dbReference type="InterPro" id="IPR038078">
    <property type="entry name" value="PhoU-like_sf"/>
</dbReference>
<organism evidence="3 4">
    <name type="scientific">Tunturiibacter gelidiferens</name>
    <dbReference type="NCBI Taxonomy" id="3069689"/>
    <lineage>
        <taxon>Bacteria</taxon>
        <taxon>Pseudomonadati</taxon>
        <taxon>Acidobacteriota</taxon>
        <taxon>Terriglobia</taxon>
        <taxon>Terriglobales</taxon>
        <taxon>Acidobacteriaceae</taxon>
        <taxon>Tunturiibacter</taxon>
    </lineage>
</organism>
<dbReference type="PANTHER" id="PTHR42930:SF3">
    <property type="entry name" value="PHOSPHATE-SPECIFIC TRANSPORT SYSTEM ACCESSORY PROTEIN PHOU"/>
    <property type="match status" value="1"/>
</dbReference>
<name>A0A9X0QIC5_9BACT</name>
<dbReference type="PANTHER" id="PTHR42930">
    <property type="entry name" value="PHOSPHATE-SPECIFIC TRANSPORT SYSTEM ACCESSORY PROTEIN PHOU"/>
    <property type="match status" value="1"/>
</dbReference>
<evidence type="ECO:0000256" key="1">
    <source>
        <dbReference type="ARBA" id="ARBA00008107"/>
    </source>
</evidence>
<dbReference type="AlphaFoldDB" id="A0A9X0QIC5"/>
<comment type="caution">
    <text evidence="3">The sequence shown here is derived from an EMBL/GenBank/DDBJ whole genome shotgun (WGS) entry which is preliminary data.</text>
</comment>
<dbReference type="RefSeq" id="WP_183980708.1">
    <property type="nucleotide sequence ID" value="NZ_JACHEB010000012.1"/>
</dbReference>
<protein>
    <submittedName>
        <fullName evidence="3">Phosphate uptake regulator</fullName>
    </submittedName>
</protein>
<gene>
    <name evidence="3" type="ORF">HDF14_004512</name>
</gene>
<dbReference type="InterPro" id="IPR028366">
    <property type="entry name" value="PhoU"/>
</dbReference>
<dbReference type="InterPro" id="IPR026022">
    <property type="entry name" value="PhoU_dom"/>
</dbReference>
<dbReference type="SUPFAM" id="SSF109755">
    <property type="entry name" value="PhoU-like"/>
    <property type="match status" value="1"/>
</dbReference>